<keyword evidence="10 20" id="KW-0418">Kinase</keyword>
<evidence type="ECO:0000256" key="10">
    <source>
        <dbReference type="ARBA" id="ARBA00022777"/>
    </source>
</evidence>
<dbReference type="GO" id="GO:0005739">
    <property type="term" value="C:mitochondrion"/>
    <property type="evidence" value="ECO:0007669"/>
    <property type="project" value="TreeGrafter"/>
</dbReference>
<evidence type="ECO:0000256" key="6">
    <source>
        <dbReference type="ARBA" id="ARBA00022643"/>
    </source>
</evidence>
<dbReference type="PANTHER" id="PTHR22749">
    <property type="entry name" value="RIBOFLAVIN KINASE/FMN ADENYLYLTRANSFERASE"/>
    <property type="match status" value="1"/>
</dbReference>
<name>A0A6J2T9F7_DROLE</name>
<evidence type="ECO:0000256" key="8">
    <source>
        <dbReference type="ARBA" id="ARBA00022723"/>
    </source>
</evidence>
<dbReference type="GO" id="GO:0009231">
    <property type="term" value="P:riboflavin biosynthetic process"/>
    <property type="evidence" value="ECO:0007669"/>
    <property type="project" value="InterPro"/>
</dbReference>
<keyword evidence="9" id="KW-0547">Nucleotide-binding</keyword>
<dbReference type="InterPro" id="IPR015865">
    <property type="entry name" value="Riboflavin_kinase_bac/euk"/>
</dbReference>
<evidence type="ECO:0000256" key="12">
    <source>
        <dbReference type="ARBA" id="ARBA00022840"/>
    </source>
</evidence>
<dbReference type="Proteomes" id="UP000504634">
    <property type="component" value="Unplaced"/>
</dbReference>
<feature type="coiled-coil region" evidence="17">
    <location>
        <begin position="155"/>
        <end position="182"/>
    </location>
</feature>
<feature type="domain" description="Riboflavin kinase" evidence="18">
    <location>
        <begin position="47"/>
        <end position="177"/>
    </location>
</feature>
<dbReference type="GO" id="GO:0046872">
    <property type="term" value="F:metal ion binding"/>
    <property type="evidence" value="ECO:0007669"/>
    <property type="project" value="UniProtKB-KW"/>
</dbReference>
<keyword evidence="8" id="KW-0479">Metal-binding</keyword>
<evidence type="ECO:0000256" key="14">
    <source>
        <dbReference type="ARBA" id="ARBA00050912"/>
    </source>
</evidence>
<keyword evidence="17" id="KW-0175">Coiled coil</keyword>
<sequence>MDQVKLLVVQFARQAIGATTRRVKHPLKLILRNRNHKSIDCAINNMLTHLPLFVSGEVTPGFKRGSKELGIPTANFPLEVVRSLPESFITGAYYGWANINNGEVHKMVMSVGWNPFYNNKEKSVETHILHNYNCDLYGNTLKICIVGFLRPERNFDSLEALITAIKADIEEAKLKLDSAENLKLRDDPFFTSDVKSCE</sequence>
<dbReference type="GO" id="GO:0009398">
    <property type="term" value="P:FMN biosynthetic process"/>
    <property type="evidence" value="ECO:0007669"/>
    <property type="project" value="UniProtKB-UniPathway"/>
</dbReference>
<dbReference type="EC" id="2.7.1.26" evidence="3"/>
<dbReference type="PANTHER" id="PTHR22749:SF6">
    <property type="entry name" value="RIBOFLAVIN KINASE"/>
    <property type="match status" value="1"/>
</dbReference>
<reference evidence="20" key="1">
    <citation type="submission" date="2025-08" db="UniProtKB">
        <authorList>
            <consortium name="RefSeq"/>
        </authorList>
    </citation>
    <scope>IDENTIFICATION</scope>
    <source>
        <strain evidence="20">11010-0011.00</strain>
        <tissue evidence="20">Whole body</tissue>
    </source>
</reference>
<evidence type="ECO:0000256" key="17">
    <source>
        <dbReference type="SAM" id="Coils"/>
    </source>
</evidence>
<dbReference type="GO" id="GO:0005524">
    <property type="term" value="F:ATP binding"/>
    <property type="evidence" value="ECO:0007669"/>
    <property type="project" value="UniProtKB-KW"/>
</dbReference>
<dbReference type="FunFam" id="2.40.30.30:FF:000002">
    <property type="entry name" value="Riboflavin kinase, putative"/>
    <property type="match status" value="1"/>
</dbReference>
<dbReference type="GO" id="GO:0008531">
    <property type="term" value="F:riboflavin kinase activity"/>
    <property type="evidence" value="ECO:0007669"/>
    <property type="project" value="UniProtKB-EC"/>
</dbReference>
<evidence type="ECO:0000259" key="18">
    <source>
        <dbReference type="SMART" id="SM00904"/>
    </source>
</evidence>
<dbReference type="CTD" id="55312"/>
<evidence type="ECO:0000256" key="9">
    <source>
        <dbReference type="ARBA" id="ARBA00022741"/>
    </source>
</evidence>
<dbReference type="SMART" id="SM00904">
    <property type="entry name" value="Flavokinase"/>
    <property type="match status" value="1"/>
</dbReference>
<accession>A0A6J2T9F7</accession>
<keyword evidence="6" id="KW-0288">FMN</keyword>
<dbReference type="RefSeq" id="XP_030373501.1">
    <property type="nucleotide sequence ID" value="XM_030517641.1"/>
</dbReference>
<dbReference type="UniPathway" id="UPA00276">
    <property type="reaction ID" value="UER00406"/>
</dbReference>
<evidence type="ECO:0000256" key="13">
    <source>
        <dbReference type="ARBA" id="ARBA00029789"/>
    </source>
</evidence>
<evidence type="ECO:0000256" key="5">
    <source>
        <dbReference type="ARBA" id="ARBA00022630"/>
    </source>
</evidence>
<evidence type="ECO:0000256" key="11">
    <source>
        <dbReference type="ARBA" id="ARBA00022833"/>
    </source>
</evidence>
<evidence type="ECO:0000313" key="20">
    <source>
        <dbReference type="RefSeq" id="XP_030373501.1"/>
    </source>
</evidence>
<evidence type="ECO:0000256" key="15">
    <source>
        <dbReference type="ARBA" id="ARBA00054097"/>
    </source>
</evidence>
<dbReference type="SUPFAM" id="SSF82114">
    <property type="entry name" value="Riboflavin kinase-like"/>
    <property type="match status" value="1"/>
</dbReference>
<dbReference type="AlphaFoldDB" id="A0A6J2T9F7"/>
<dbReference type="InterPro" id="IPR023465">
    <property type="entry name" value="Riboflavin_kinase_dom_sf"/>
</dbReference>
<dbReference type="InterPro" id="IPR023468">
    <property type="entry name" value="Riboflavin_kinase"/>
</dbReference>
<organism evidence="19 20">
    <name type="scientific">Drosophila lebanonensis</name>
    <name type="common">Fruit fly</name>
    <name type="synonym">Scaptodrosophila lebanonensis</name>
    <dbReference type="NCBI Taxonomy" id="7225"/>
    <lineage>
        <taxon>Eukaryota</taxon>
        <taxon>Metazoa</taxon>
        <taxon>Ecdysozoa</taxon>
        <taxon>Arthropoda</taxon>
        <taxon>Hexapoda</taxon>
        <taxon>Insecta</taxon>
        <taxon>Pterygota</taxon>
        <taxon>Neoptera</taxon>
        <taxon>Endopterygota</taxon>
        <taxon>Diptera</taxon>
        <taxon>Brachycera</taxon>
        <taxon>Muscomorpha</taxon>
        <taxon>Ephydroidea</taxon>
        <taxon>Drosophilidae</taxon>
        <taxon>Scaptodrosophila</taxon>
    </lineage>
</organism>
<comment type="catalytic activity">
    <reaction evidence="14">
        <text>riboflavin + ATP = FMN + ADP + H(+)</text>
        <dbReference type="Rhea" id="RHEA:14357"/>
        <dbReference type="ChEBI" id="CHEBI:15378"/>
        <dbReference type="ChEBI" id="CHEBI:30616"/>
        <dbReference type="ChEBI" id="CHEBI:57986"/>
        <dbReference type="ChEBI" id="CHEBI:58210"/>
        <dbReference type="ChEBI" id="CHEBI:456216"/>
        <dbReference type="EC" id="2.7.1.26"/>
    </reaction>
    <physiologicalReaction direction="left-to-right" evidence="14">
        <dbReference type="Rhea" id="RHEA:14358"/>
    </physiologicalReaction>
</comment>
<evidence type="ECO:0000256" key="3">
    <source>
        <dbReference type="ARBA" id="ARBA00012105"/>
    </source>
</evidence>
<evidence type="ECO:0000256" key="16">
    <source>
        <dbReference type="ARBA" id="ARBA00077632"/>
    </source>
</evidence>
<comment type="pathway">
    <text evidence="2">Cofactor biosynthesis; FMN biosynthesis; FMN from riboflavin (ATP route): step 1/1.</text>
</comment>
<comment type="function">
    <text evidence="15">Catalyzes the phosphorylation of riboflavin (vitamin B2) to form flavin-mononucleotide (FMN), hence rate-limiting enzyme in the synthesis of FAD. Essential for TNF-induced reactive oxygen species (ROS) production. Through its interaction with both TNFRSF1A and CYBA, physically and functionally couples TNFRSF1A to NADPH oxidase. TNF-activation of RFK may enhance the incorporation of FAD in NADPH oxidase, a critical step for the assembly and activation of NADPH oxidase.</text>
</comment>
<keyword evidence="19" id="KW-1185">Reference proteome</keyword>
<evidence type="ECO:0000256" key="1">
    <source>
        <dbReference type="ARBA" id="ARBA00001947"/>
    </source>
</evidence>
<proteinExistence type="predicted"/>
<dbReference type="GeneID" id="115623357"/>
<comment type="cofactor">
    <cofactor evidence="1">
        <name>Zn(2+)</name>
        <dbReference type="ChEBI" id="CHEBI:29105"/>
    </cofactor>
</comment>
<dbReference type="OrthoDB" id="276388at2759"/>
<dbReference type="Gene3D" id="2.40.30.30">
    <property type="entry name" value="Riboflavin kinase-like"/>
    <property type="match status" value="1"/>
</dbReference>
<evidence type="ECO:0000256" key="2">
    <source>
        <dbReference type="ARBA" id="ARBA00005201"/>
    </source>
</evidence>
<keyword evidence="5" id="KW-0285">Flavoprotein</keyword>
<keyword evidence="11" id="KW-0862">Zinc</keyword>
<keyword evidence="12" id="KW-0067">ATP-binding</keyword>
<protein>
    <recommendedName>
        <fullName evidence="4">Riboflavin kinase</fullName>
        <ecNumber evidence="3">2.7.1.26</ecNumber>
    </recommendedName>
    <alternativeName>
        <fullName evidence="16">ATP:riboflavin 5'-phosphotransferase</fullName>
    </alternativeName>
    <alternativeName>
        <fullName evidence="13">Flavokinase</fullName>
    </alternativeName>
</protein>
<evidence type="ECO:0000256" key="7">
    <source>
        <dbReference type="ARBA" id="ARBA00022679"/>
    </source>
</evidence>
<keyword evidence="7" id="KW-0808">Transferase</keyword>
<gene>
    <name evidence="20" type="primary">LOC115623357</name>
</gene>
<dbReference type="Pfam" id="PF01687">
    <property type="entry name" value="Flavokinase"/>
    <property type="match status" value="1"/>
</dbReference>
<evidence type="ECO:0000313" key="19">
    <source>
        <dbReference type="Proteomes" id="UP000504634"/>
    </source>
</evidence>
<evidence type="ECO:0000256" key="4">
    <source>
        <dbReference type="ARBA" id="ARBA00017394"/>
    </source>
</evidence>